<evidence type="ECO:0008006" key="4">
    <source>
        <dbReference type="Google" id="ProtNLM"/>
    </source>
</evidence>
<dbReference type="EMBL" id="JBBUTG010000005">
    <property type="protein sequence ID" value="MEK8031209.1"/>
    <property type="molecule type" value="Genomic_DNA"/>
</dbReference>
<gene>
    <name evidence="2" type="ORF">AACH06_10315</name>
</gene>
<evidence type="ECO:0000256" key="1">
    <source>
        <dbReference type="SAM" id="SignalP"/>
    </source>
</evidence>
<comment type="caution">
    <text evidence="2">The sequence shown here is derived from an EMBL/GenBank/DDBJ whole genome shotgun (WGS) entry which is preliminary data.</text>
</comment>
<feature type="chain" id="PRO_5045569867" description="YXWGXW repeat-containing protein" evidence="1">
    <location>
        <begin position="26"/>
        <end position="118"/>
    </location>
</feature>
<organism evidence="2 3">
    <name type="scientific">Ideonella lacteola</name>
    <dbReference type="NCBI Taxonomy" id="2984193"/>
    <lineage>
        <taxon>Bacteria</taxon>
        <taxon>Pseudomonadati</taxon>
        <taxon>Pseudomonadota</taxon>
        <taxon>Betaproteobacteria</taxon>
        <taxon>Burkholderiales</taxon>
        <taxon>Sphaerotilaceae</taxon>
        <taxon>Ideonella</taxon>
    </lineage>
</organism>
<dbReference type="RefSeq" id="WP_341425586.1">
    <property type="nucleotide sequence ID" value="NZ_JBBUTG010000005.1"/>
</dbReference>
<sequence length="118" mass="13305">MNSPHHSKWALAAALAATAMLSACYVVPARPYRAYDDGYAYGPPVTVAPPPAQVEVVGVAPYPGAIWIGGYWSWVGGRHIWIRGRWDAPRPGYRWEPHMWQRQGQAWREAPGRWRPVN</sequence>
<keyword evidence="1" id="KW-0732">Signal</keyword>
<dbReference type="Proteomes" id="UP001371218">
    <property type="component" value="Unassembled WGS sequence"/>
</dbReference>
<evidence type="ECO:0000313" key="3">
    <source>
        <dbReference type="Proteomes" id="UP001371218"/>
    </source>
</evidence>
<proteinExistence type="predicted"/>
<evidence type="ECO:0000313" key="2">
    <source>
        <dbReference type="EMBL" id="MEK8031209.1"/>
    </source>
</evidence>
<protein>
    <recommendedName>
        <fullName evidence="4">YXWGXW repeat-containing protein</fullName>
    </recommendedName>
</protein>
<keyword evidence="3" id="KW-1185">Reference proteome</keyword>
<feature type="signal peptide" evidence="1">
    <location>
        <begin position="1"/>
        <end position="25"/>
    </location>
</feature>
<accession>A0ABU9BML5</accession>
<reference evidence="2 3" key="1">
    <citation type="submission" date="2024-04" db="EMBL/GenBank/DDBJ databases">
        <title>Novel species of the genus Ideonella isolated from streams.</title>
        <authorList>
            <person name="Lu H."/>
        </authorList>
    </citation>
    <scope>NUCLEOTIDE SEQUENCE [LARGE SCALE GENOMIC DNA]</scope>
    <source>
        <strain evidence="2 3">DXS29W</strain>
    </source>
</reference>
<name>A0ABU9BML5_9BURK</name>